<dbReference type="Gene3D" id="3.30.2350.20">
    <property type="entry name" value="TruD, catalytic domain"/>
    <property type="match status" value="2"/>
</dbReference>
<evidence type="ECO:0000256" key="1">
    <source>
        <dbReference type="ARBA" id="ARBA00007953"/>
    </source>
</evidence>
<dbReference type="GO" id="GO:0005634">
    <property type="term" value="C:nucleus"/>
    <property type="evidence" value="ECO:0007669"/>
    <property type="project" value="TreeGrafter"/>
</dbReference>
<organism evidence="5 6">
    <name type="scientific">Sphaerosporella brunnea</name>
    <dbReference type="NCBI Taxonomy" id="1250544"/>
    <lineage>
        <taxon>Eukaryota</taxon>
        <taxon>Fungi</taxon>
        <taxon>Dikarya</taxon>
        <taxon>Ascomycota</taxon>
        <taxon>Pezizomycotina</taxon>
        <taxon>Pezizomycetes</taxon>
        <taxon>Pezizales</taxon>
        <taxon>Pyronemataceae</taxon>
        <taxon>Sphaerosporella</taxon>
    </lineage>
</organism>
<reference evidence="5 6" key="1">
    <citation type="submission" date="2019-09" db="EMBL/GenBank/DDBJ databases">
        <title>Draft genome of the ectomycorrhizal ascomycete Sphaerosporella brunnea.</title>
        <authorList>
            <consortium name="DOE Joint Genome Institute"/>
            <person name="Benucci G.M."/>
            <person name="Marozzi G."/>
            <person name="Antonielli L."/>
            <person name="Sanchez S."/>
            <person name="Marco P."/>
            <person name="Wang X."/>
            <person name="Falini L.B."/>
            <person name="Barry K."/>
            <person name="Haridas S."/>
            <person name="Lipzen A."/>
            <person name="Labutti K."/>
            <person name="Grigoriev I.V."/>
            <person name="Murat C."/>
            <person name="Martin F."/>
            <person name="Albertini E."/>
            <person name="Donnini D."/>
            <person name="Bonito G."/>
        </authorList>
    </citation>
    <scope>NUCLEOTIDE SEQUENCE [LARGE SCALE GENOMIC DNA]</scope>
    <source>
        <strain evidence="5 6">Sb_GMNB300</strain>
    </source>
</reference>
<evidence type="ECO:0000259" key="4">
    <source>
        <dbReference type="PROSITE" id="PS50984"/>
    </source>
</evidence>
<dbReference type="SUPFAM" id="SSF55120">
    <property type="entry name" value="Pseudouridine synthase"/>
    <property type="match status" value="1"/>
</dbReference>
<evidence type="ECO:0000256" key="2">
    <source>
        <dbReference type="ARBA" id="ARBA00023235"/>
    </source>
</evidence>
<dbReference type="InterPro" id="IPR001656">
    <property type="entry name" value="PsdUridine_synth_TruD"/>
</dbReference>
<keyword evidence="6" id="KW-1185">Reference proteome</keyword>
<proteinExistence type="inferred from homology"/>
<dbReference type="AlphaFoldDB" id="A0A5J5EB06"/>
<dbReference type="PANTHER" id="PTHR13326:SF21">
    <property type="entry name" value="PSEUDOURIDYLATE SYNTHASE PUS7L"/>
    <property type="match status" value="1"/>
</dbReference>
<comment type="similarity">
    <text evidence="1">Belongs to the pseudouridine synthase TruD family.</text>
</comment>
<dbReference type="EMBL" id="VXIS01000656">
    <property type="protein sequence ID" value="KAA8892632.1"/>
    <property type="molecule type" value="Genomic_DNA"/>
</dbReference>
<name>A0A5J5EB06_9PEZI</name>
<dbReference type="OrthoDB" id="447290at2759"/>
<dbReference type="Proteomes" id="UP000326924">
    <property type="component" value="Unassembled WGS sequence"/>
</dbReference>
<gene>
    <name evidence="5" type="ORF">FN846DRAFT_789009</name>
</gene>
<evidence type="ECO:0000313" key="6">
    <source>
        <dbReference type="Proteomes" id="UP000326924"/>
    </source>
</evidence>
<dbReference type="FunCoup" id="A0A5J5EB06">
    <property type="interactions" value="1219"/>
</dbReference>
<dbReference type="InterPro" id="IPR020103">
    <property type="entry name" value="PsdUridine_synth_cat_dom_sf"/>
</dbReference>
<dbReference type="PROSITE" id="PS50984">
    <property type="entry name" value="TRUD"/>
    <property type="match status" value="1"/>
</dbReference>
<keyword evidence="2" id="KW-0413">Isomerase</keyword>
<dbReference type="Pfam" id="PF01142">
    <property type="entry name" value="TruD"/>
    <property type="match status" value="1"/>
</dbReference>
<feature type="compositionally biased region" description="Basic and acidic residues" evidence="3">
    <location>
        <begin position="82"/>
        <end position="99"/>
    </location>
</feature>
<dbReference type="InterPro" id="IPR011760">
    <property type="entry name" value="PsdUridine_synth_TruD_insert"/>
</dbReference>
<dbReference type="GO" id="GO:0003723">
    <property type="term" value="F:RNA binding"/>
    <property type="evidence" value="ECO:0007669"/>
    <property type="project" value="InterPro"/>
</dbReference>
<dbReference type="GO" id="GO:0001522">
    <property type="term" value="P:pseudouridine synthesis"/>
    <property type="evidence" value="ECO:0007669"/>
    <property type="project" value="InterPro"/>
</dbReference>
<dbReference type="PIRSF" id="PIRSF037016">
    <property type="entry name" value="Pseudouridin_synth_euk_prd"/>
    <property type="match status" value="1"/>
</dbReference>
<dbReference type="CDD" id="cd02576">
    <property type="entry name" value="PseudoU_synth_ScPUS7"/>
    <property type="match status" value="1"/>
</dbReference>
<evidence type="ECO:0000313" key="5">
    <source>
        <dbReference type="EMBL" id="KAA8892632.1"/>
    </source>
</evidence>
<comment type="caution">
    <text evidence="5">The sequence shown here is derived from an EMBL/GenBank/DDBJ whole genome shotgun (WGS) entry which is preliminary data.</text>
</comment>
<dbReference type="InParanoid" id="A0A5J5EB06"/>
<feature type="domain" description="TRUD" evidence="4">
    <location>
        <begin position="313"/>
        <end position="575"/>
    </location>
</feature>
<feature type="region of interest" description="Disordered" evidence="3">
    <location>
        <begin position="1"/>
        <end position="23"/>
    </location>
</feature>
<evidence type="ECO:0000256" key="3">
    <source>
        <dbReference type="SAM" id="MobiDB-lite"/>
    </source>
</evidence>
<dbReference type="NCBIfam" id="TIGR00094">
    <property type="entry name" value="tRNA_TruD_broad"/>
    <property type="match status" value="1"/>
</dbReference>
<protein>
    <submittedName>
        <fullName evidence="5">Pseudouridine synthase</fullName>
    </submittedName>
</protein>
<dbReference type="GO" id="GO:0009982">
    <property type="term" value="F:pseudouridine synthase activity"/>
    <property type="evidence" value="ECO:0007669"/>
    <property type="project" value="InterPro"/>
</dbReference>
<dbReference type="PANTHER" id="PTHR13326">
    <property type="entry name" value="TRNA PSEUDOURIDINE SYNTHASE D"/>
    <property type="match status" value="1"/>
</dbReference>
<dbReference type="InterPro" id="IPR042214">
    <property type="entry name" value="TruD_catalytic"/>
</dbReference>
<accession>A0A5J5EB06</accession>
<feature type="region of interest" description="Disordered" evidence="3">
    <location>
        <begin position="70"/>
        <end position="99"/>
    </location>
</feature>
<sequence>MASPPSKRARLSPSAPSSPSSSQIAAEIAVGISEYVNPTLPSWSGVLKQRYTDFLVNEVGPSGEVLHFRSARAPGAEEAEEEGKAKKRDERTNAPKPAAEEKFEVRNYKLPRQIEGRIDKFADVRSVFHALIRTLFGSRLDTETASSDPPQIVVKRTTPEMVAGQRRRSKRGGKNHKRQSWKELGGEYCHFTLYKENRDTMEVLNLIGRLIRVNGGNKAFSFAGTKDKRAVTVQRCAAHMVRAERLAGLNKAGDGGLRGARLGDFEYKPYGLSLGDLRGNEFVITLRQAESLQDGVSLEDAVKTCVEAVKRSGFANYYGLQRFGSFEVTTSDVGAYLLRSDWRGAIEKILSYNPALIGTDESDKVSKDDRERAEACEIFLATYDIDLASSKMPRKFVAENSVLRFFREHGMKGDGKGNGLDYLGALQSVPRNLRIMYAHAYQSLVWNHVASARLRMSRTEVIPGDLVYVEQEQKQAVEEIDQDGEIVIAADSADAHEDKIKRARPLTAEEAASGKYTIFDVVLPTPGWDIVYPTNPELVAVYKEVMEKDGLDLTNMKRGVREYSLPGSYRKLMAGFIDGECSYEVRQCKLGEQVVTTDLEKRKRQDEQDETNEGSEEQETVVVLRMRLGTSCYATMALRELLKGGVRAFQPEFIR</sequence>